<dbReference type="AlphaFoldDB" id="A0A5B7ETX3"/>
<evidence type="ECO:0000313" key="2">
    <source>
        <dbReference type="EMBL" id="MPC36845.1"/>
    </source>
</evidence>
<feature type="compositionally biased region" description="Polar residues" evidence="1">
    <location>
        <begin position="8"/>
        <end position="25"/>
    </location>
</feature>
<name>A0A5B7ETX3_PORTR</name>
<proteinExistence type="predicted"/>
<dbReference type="EMBL" id="VSRR010003620">
    <property type="protein sequence ID" value="MPC36845.1"/>
    <property type="molecule type" value="Genomic_DNA"/>
</dbReference>
<feature type="region of interest" description="Disordered" evidence="1">
    <location>
        <begin position="73"/>
        <end position="92"/>
    </location>
</feature>
<keyword evidence="3" id="KW-1185">Reference proteome</keyword>
<evidence type="ECO:0000313" key="3">
    <source>
        <dbReference type="Proteomes" id="UP000324222"/>
    </source>
</evidence>
<sequence length="92" mass="10310">MIRGIIGRTSTAKMTTSPISGTRRSPRTLNWSVGSEVRYSTSNYISYPSRILSNFHPFMRKVKRVHLRLNGRGGQLQSHDTTLRTASVSSTV</sequence>
<accession>A0A5B7ETX3</accession>
<feature type="compositionally biased region" description="Polar residues" evidence="1">
    <location>
        <begin position="75"/>
        <end position="92"/>
    </location>
</feature>
<gene>
    <name evidence="2" type="ORF">E2C01_030312</name>
</gene>
<reference evidence="2 3" key="1">
    <citation type="submission" date="2019-05" db="EMBL/GenBank/DDBJ databases">
        <title>Another draft genome of Portunus trituberculatus and its Hox gene families provides insights of decapod evolution.</title>
        <authorList>
            <person name="Jeong J.-H."/>
            <person name="Song I."/>
            <person name="Kim S."/>
            <person name="Choi T."/>
            <person name="Kim D."/>
            <person name="Ryu S."/>
            <person name="Kim W."/>
        </authorList>
    </citation>
    <scope>NUCLEOTIDE SEQUENCE [LARGE SCALE GENOMIC DNA]</scope>
    <source>
        <tissue evidence="2">Muscle</tissue>
    </source>
</reference>
<dbReference type="Proteomes" id="UP000324222">
    <property type="component" value="Unassembled WGS sequence"/>
</dbReference>
<evidence type="ECO:0000256" key="1">
    <source>
        <dbReference type="SAM" id="MobiDB-lite"/>
    </source>
</evidence>
<comment type="caution">
    <text evidence="2">The sequence shown here is derived from an EMBL/GenBank/DDBJ whole genome shotgun (WGS) entry which is preliminary data.</text>
</comment>
<organism evidence="2 3">
    <name type="scientific">Portunus trituberculatus</name>
    <name type="common">Swimming crab</name>
    <name type="synonym">Neptunus trituberculatus</name>
    <dbReference type="NCBI Taxonomy" id="210409"/>
    <lineage>
        <taxon>Eukaryota</taxon>
        <taxon>Metazoa</taxon>
        <taxon>Ecdysozoa</taxon>
        <taxon>Arthropoda</taxon>
        <taxon>Crustacea</taxon>
        <taxon>Multicrustacea</taxon>
        <taxon>Malacostraca</taxon>
        <taxon>Eumalacostraca</taxon>
        <taxon>Eucarida</taxon>
        <taxon>Decapoda</taxon>
        <taxon>Pleocyemata</taxon>
        <taxon>Brachyura</taxon>
        <taxon>Eubrachyura</taxon>
        <taxon>Portunoidea</taxon>
        <taxon>Portunidae</taxon>
        <taxon>Portuninae</taxon>
        <taxon>Portunus</taxon>
    </lineage>
</organism>
<protein>
    <submittedName>
        <fullName evidence="2">Uncharacterized protein</fullName>
    </submittedName>
</protein>
<feature type="region of interest" description="Disordered" evidence="1">
    <location>
        <begin position="1"/>
        <end position="25"/>
    </location>
</feature>